<feature type="transmembrane region" description="Helical" evidence="2">
    <location>
        <begin position="153"/>
        <end position="179"/>
    </location>
</feature>
<feature type="transmembrane region" description="Helical" evidence="2">
    <location>
        <begin position="185"/>
        <end position="205"/>
    </location>
</feature>
<gene>
    <name evidence="3" type="ORF">PV383_41770</name>
</gene>
<dbReference type="RefSeq" id="WP_078853876.1">
    <property type="nucleotide sequence ID" value="NZ_JABXWF010000027.1"/>
</dbReference>
<keyword evidence="4" id="KW-1185">Reference proteome</keyword>
<keyword evidence="2" id="KW-1133">Transmembrane helix</keyword>
<proteinExistence type="predicted"/>
<accession>A0ABU4N2A2</accession>
<comment type="caution">
    <text evidence="3">The sequence shown here is derived from an EMBL/GenBank/DDBJ whole genome shotgun (WGS) entry which is preliminary data.</text>
</comment>
<dbReference type="InterPro" id="IPR007436">
    <property type="entry name" value="DUF485"/>
</dbReference>
<evidence type="ECO:0000313" key="3">
    <source>
        <dbReference type="EMBL" id="MDX3043643.1"/>
    </source>
</evidence>
<dbReference type="Pfam" id="PF04341">
    <property type="entry name" value="DUF485"/>
    <property type="match status" value="1"/>
</dbReference>
<evidence type="ECO:0000313" key="4">
    <source>
        <dbReference type="Proteomes" id="UP001282474"/>
    </source>
</evidence>
<organism evidence="3 4">
    <name type="scientific">Streptomyces caniscabiei</name>
    <dbReference type="NCBI Taxonomy" id="2746961"/>
    <lineage>
        <taxon>Bacteria</taxon>
        <taxon>Bacillati</taxon>
        <taxon>Actinomycetota</taxon>
        <taxon>Actinomycetes</taxon>
        <taxon>Kitasatosporales</taxon>
        <taxon>Streptomycetaceae</taxon>
        <taxon>Streptomyces</taxon>
    </lineage>
</organism>
<sequence length="230" mass="25199">MDSRDLFSDQDPPAAAALYLSALDHEQHHSAAELWQAVFRAQAAAGRPAELTQLYRQSTLGADASEYDVRARRRNWALDMARHLALEDRRPADAEPPAWSAWEEPGTASSVTPHTPSPSPSSSPHPAKQSYPGPRQTIALRELRAARRRPAQVAAAVVVAQMSGVVLANEAPGVMAVAWAGPLNVGLGLVLAQVAFTGWAVLWYARYARRRLEPLVQRHRTSFPHLESRP</sequence>
<keyword evidence="2" id="KW-0812">Transmembrane</keyword>
<protein>
    <submittedName>
        <fullName evidence="3">DUF485 domain-containing protein</fullName>
    </submittedName>
</protein>
<dbReference type="EMBL" id="JARAWJ010000056">
    <property type="protein sequence ID" value="MDX3043643.1"/>
    <property type="molecule type" value="Genomic_DNA"/>
</dbReference>
<evidence type="ECO:0000256" key="1">
    <source>
        <dbReference type="SAM" id="MobiDB-lite"/>
    </source>
</evidence>
<name>A0ABU4N2A2_9ACTN</name>
<evidence type="ECO:0000256" key="2">
    <source>
        <dbReference type="SAM" id="Phobius"/>
    </source>
</evidence>
<dbReference type="Proteomes" id="UP001282474">
    <property type="component" value="Unassembled WGS sequence"/>
</dbReference>
<keyword evidence="2" id="KW-0472">Membrane</keyword>
<reference evidence="3 4" key="1">
    <citation type="journal article" date="2023" name="Microb. Genom.">
        <title>Mesoterricola silvestris gen. nov., sp. nov., Mesoterricola sediminis sp. nov., Geothrix oryzae sp. nov., Geothrix edaphica sp. nov., Geothrix rubra sp. nov., and Geothrix limicola sp. nov., six novel members of Acidobacteriota isolated from soils.</title>
        <authorList>
            <person name="Weisberg A.J."/>
            <person name="Pearce E."/>
            <person name="Kramer C.G."/>
            <person name="Chang J.H."/>
            <person name="Clarke C.R."/>
        </authorList>
    </citation>
    <scope>NUCLEOTIDE SEQUENCE [LARGE SCALE GENOMIC DNA]</scope>
    <source>
        <strain evidence="3 4">NE20-4-1</strain>
    </source>
</reference>
<feature type="region of interest" description="Disordered" evidence="1">
    <location>
        <begin position="89"/>
        <end position="133"/>
    </location>
</feature>